<evidence type="ECO:0000256" key="3">
    <source>
        <dbReference type="ARBA" id="ARBA00022617"/>
    </source>
</evidence>
<keyword evidence="8" id="KW-0560">Oxidoreductase</keyword>
<name>A0A010Q6V4_9PEZI</name>
<keyword evidence="4 7" id="KW-0479">Metal-binding</keyword>
<dbReference type="GO" id="GO:0004497">
    <property type="term" value="F:monooxygenase activity"/>
    <property type="evidence" value="ECO:0007669"/>
    <property type="project" value="UniProtKB-KW"/>
</dbReference>
<evidence type="ECO:0000256" key="5">
    <source>
        <dbReference type="ARBA" id="ARBA00023004"/>
    </source>
</evidence>
<evidence type="ECO:0000256" key="1">
    <source>
        <dbReference type="ARBA" id="ARBA00001971"/>
    </source>
</evidence>
<dbReference type="InterPro" id="IPR050121">
    <property type="entry name" value="Cytochrome_P450_monoxygenase"/>
</dbReference>
<evidence type="ECO:0000256" key="4">
    <source>
        <dbReference type="ARBA" id="ARBA00022723"/>
    </source>
</evidence>
<evidence type="ECO:0000313" key="9">
    <source>
        <dbReference type="EMBL" id="EXF75577.1"/>
    </source>
</evidence>
<dbReference type="InterPro" id="IPR001128">
    <property type="entry name" value="Cyt_P450"/>
</dbReference>
<dbReference type="Proteomes" id="UP000020467">
    <property type="component" value="Unassembled WGS sequence"/>
</dbReference>
<dbReference type="PRINTS" id="PR00385">
    <property type="entry name" value="P450"/>
</dbReference>
<evidence type="ECO:0000256" key="7">
    <source>
        <dbReference type="PIRSR" id="PIRSR602403-1"/>
    </source>
</evidence>
<accession>A0A010Q6V4</accession>
<dbReference type="AlphaFoldDB" id="A0A010Q6V4"/>
<dbReference type="Pfam" id="PF00067">
    <property type="entry name" value="p450"/>
    <property type="match status" value="1"/>
</dbReference>
<dbReference type="PANTHER" id="PTHR24305">
    <property type="entry name" value="CYTOCHROME P450"/>
    <property type="match status" value="1"/>
</dbReference>
<dbReference type="HOGENOM" id="CLU_001570_14_2_1"/>
<keyword evidence="5 7" id="KW-0408">Iron</keyword>
<dbReference type="eggNOG" id="KOG0158">
    <property type="taxonomic scope" value="Eukaryota"/>
</dbReference>
<evidence type="ECO:0000256" key="6">
    <source>
        <dbReference type="ARBA" id="ARBA00023033"/>
    </source>
</evidence>
<dbReference type="PRINTS" id="PR00465">
    <property type="entry name" value="EP450IV"/>
</dbReference>
<reference evidence="9 10" key="1">
    <citation type="submission" date="2014-02" db="EMBL/GenBank/DDBJ databases">
        <title>The genome sequence of Colletotrichum fioriniae PJ7.</title>
        <authorList>
            <person name="Baroncelli R."/>
            <person name="Thon M.R."/>
        </authorList>
    </citation>
    <scope>NUCLEOTIDE SEQUENCE [LARGE SCALE GENOMIC DNA]</scope>
    <source>
        <strain evidence="9 10">PJ7</strain>
    </source>
</reference>
<dbReference type="InterPro" id="IPR036396">
    <property type="entry name" value="Cyt_P450_sf"/>
</dbReference>
<dbReference type="InterPro" id="IPR002403">
    <property type="entry name" value="Cyt_P450_E_grp-IV"/>
</dbReference>
<organism evidence="9 10">
    <name type="scientific">Colletotrichum fioriniae PJ7</name>
    <dbReference type="NCBI Taxonomy" id="1445577"/>
    <lineage>
        <taxon>Eukaryota</taxon>
        <taxon>Fungi</taxon>
        <taxon>Dikarya</taxon>
        <taxon>Ascomycota</taxon>
        <taxon>Pezizomycotina</taxon>
        <taxon>Sordariomycetes</taxon>
        <taxon>Hypocreomycetidae</taxon>
        <taxon>Glomerellales</taxon>
        <taxon>Glomerellaceae</taxon>
        <taxon>Colletotrichum</taxon>
        <taxon>Colletotrichum acutatum species complex</taxon>
    </lineage>
</organism>
<dbReference type="EMBL" id="JARH01000897">
    <property type="protein sequence ID" value="EXF75577.1"/>
    <property type="molecule type" value="Genomic_DNA"/>
</dbReference>
<dbReference type="SUPFAM" id="SSF48264">
    <property type="entry name" value="Cytochrome P450"/>
    <property type="match status" value="1"/>
</dbReference>
<dbReference type="OrthoDB" id="1470350at2759"/>
<dbReference type="GO" id="GO:0020037">
    <property type="term" value="F:heme binding"/>
    <property type="evidence" value="ECO:0007669"/>
    <property type="project" value="InterPro"/>
</dbReference>
<dbReference type="Gene3D" id="1.10.630.10">
    <property type="entry name" value="Cytochrome P450"/>
    <property type="match status" value="1"/>
</dbReference>
<evidence type="ECO:0000256" key="8">
    <source>
        <dbReference type="RuleBase" id="RU000461"/>
    </source>
</evidence>
<comment type="caution">
    <text evidence="9">The sequence shown here is derived from an EMBL/GenBank/DDBJ whole genome shotgun (WGS) entry which is preliminary data.</text>
</comment>
<dbReference type="KEGG" id="cfj:CFIO01_06313"/>
<sequence>MPWKLLTPQLISVSRNQIALLACIFIAALWIRTLHLQATTKIPGPWHLKFSSIFVKYRELFGQKRVWVHNLHLRYGPVVQVAYNKVSFASYTAANQIYGSGSKDFPKTELYSLFQHDGHINLFTALDSDTHSTIRRHLADRYSNSSVLRPQIIEMIDERAEAFGTFYLHAYALDCVTGMLFHPHRTDSLIDASDQQMVKLLSYAKTREVTLLHHYLPLLSPLWEALFPKLVDLGQGSNFLRKFVQDSLETGDHSDFTVARKLLESSPVSRPLAEAECLDHIGAGIETTGDTLCWLIWELSQPKHEGKVQKLHDELVEAGNERPLHDLPYLSAIVQEGLRLFAPGTMSLPRYASKQGTFIDGYFIPKNTIVACNSFSMHRLDERTFPDACQFVPERWLDSEDNTDRQRLFFAFGLGPRTCIGRQ</sequence>
<keyword evidence="10" id="KW-1185">Reference proteome</keyword>
<evidence type="ECO:0008006" key="11">
    <source>
        <dbReference type="Google" id="ProtNLM"/>
    </source>
</evidence>
<keyword evidence="6 8" id="KW-0503">Monooxygenase</keyword>
<evidence type="ECO:0000313" key="10">
    <source>
        <dbReference type="Proteomes" id="UP000020467"/>
    </source>
</evidence>
<dbReference type="GO" id="GO:0005506">
    <property type="term" value="F:iron ion binding"/>
    <property type="evidence" value="ECO:0007669"/>
    <property type="project" value="InterPro"/>
</dbReference>
<evidence type="ECO:0000256" key="2">
    <source>
        <dbReference type="ARBA" id="ARBA00010617"/>
    </source>
</evidence>
<proteinExistence type="inferred from homology"/>
<gene>
    <name evidence="9" type="ORF">CFIO01_06313</name>
</gene>
<feature type="binding site" description="axial binding residue" evidence="7">
    <location>
        <position position="419"/>
    </location>
    <ligand>
        <name>heme</name>
        <dbReference type="ChEBI" id="CHEBI:30413"/>
    </ligand>
    <ligandPart>
        <name>Fe</name>
        <dbReference type="ChEBI" id="CHEBI:18248"/>
    </ligandPart>
</feature>
<keyword evidence="3 7" id="KW-0349">Heme</keyword>
<protein>
    <recommendedName>
        <fullName evidence="11">Cytochrome P450</fullName>
    </recommendedName>
</protein>
<dbReference type="PROSITE" id="PS00086">
    <property type="entry name" value="CYTOCHROME_P450"/>
    <property type="match status" value="1"/>
</dbReference>
<comment type="similarity">
    <text evidence="2 8">Belongs to the cytochrome P450 family.</text>
</comment>
<dbReference type="PANTHER" id="PTHR24305:SF164">
    <property type="entry name" value="P450, PUTATIVE (EUROFUNG)-RELATED"/>
    <property type="match status" value="1"/>
</dbReference>
<dbReference type="GO" id="GO:0016705">
    <property type="term" value="F:oxidoreductase activity, acting on paired donors, with incorporation or reduction of molecular oxygen"/>
    <property type="evidence" value="ECO:0007669"/>
    <property type="project" value="InterPro"/>
</dbReference>
<dbReference type="InterPro" id="IPR017972">
    <property type="entry name" value="Cyt_P450_CS"/>
</dbReference>
<comment type="cofactor">
    <cofactor evidence="1 7">
        <name>heme</name>
        <dbReference type="ChEBI" id="CHEBI:30413"/>
    </cofactor>
</comment>